<dbReference type="InterPro" id="IPR031567">
    <property type="entry name" value="CRIM_dom"/>
</dbReference>
<evidence type="ECO:0000256" key="1">
    <source>
        <dbReference type="ARBA" id="ARBA00004123"/>
    </source>
</evidence>
<organism evidence="9 10">
    <name type="scientific">Parelaphostrongylus tenuis</name>
    <name type="common">Meningeal worm</name>
    <dbReference type="NCBI Taxonomy" id="148309"/>
    <lineage>
        <taxon>Eukaryota</taxon>
        <taxon>Metazoa</taxon>
        <taxon>Ecdysozoa</taxon>
        <taxon>Nematoda</taxon>
        <taxon>Chromadorea</taxon>
        <taxon>Rhabditida</taxon>
        <taxon>Rhabditina</taxon>
        <taxon>Rhabditomorpha</taxon>
        <taxon>Strongyloidea</taxon>
        <taxon>Metastrongylidae</taxon>
        <taxon>Parelaphostrongylus</taxon>
    </lineage>
</organism>
<evidence type="ECO:0000259" key="8">
    <source>
        <dbReference type="SMART" id="SM01115"/>
    </source>
</evidence>
<dbReference type="EMBL" id="JAHQIW010003230">
    <property type="protein sequence ID" value="KAJ1357713.1"/>
    <property type="molecule type" value="Genomic_DNA"/>
</dbReference>
<evidence type="ECO:0000256" key="6">
    <source>
        <dbReference type="ARBA" id="ARBA00023242"/>
    </source>
</evidence>
<accession>A0AAD5MJ78</accession>
<dbReference type="Pfam" id="PF16978">
    <property type="entry name" value="CRIM"/>
    <property type="match status" value="1"/>
</dbReference>
<keyword evidence="6" id="KW-0539">Nucleus</keyword>
<keyword evidence="10" id="KW-1185">Reference proteome</keyword>
<keyword evidence="4" id="KW-0747">Spliceosome</keyword>
<dbReference type="InterPro" id="IPR013170">
    <property type="entry name" value="mRNA_splic_Cwf21_dom"/>
</dbReference>
<evidence type="ECO:0000256" key="4">
    <source>
        <dbReference type="ARBA" id="ARBA00022728"/>
    </source>
</evidence>
<dbReference type="CDD" id="cd21373">
    <property type="entry name" value="cwf21_SRRM2-like"/>
    <property type="match status" value="1"/>
</dbReference>
<feature type="domain" description="CWF21" evidence="8">
    <location>
        <begin position="95"/>
        <end position="140"/>
    </location>
</feature>
<dbReference type="InterPro" id="IPR051372">
    <property type="entry name" value="CWC21"/>
</dbReference>
<dbReference type="Gene3D" id="6.10.140.420">
    <property type="match status" value="1"/>
</dbReference>
<feature type="compositionally biased region" description="Basic and acidic residues" evidence="7">
    <location>
        <begin position="405"/>
        <end position="420"/>
    </location>
</feature>
<name>A0AAD5MJ78_PARTN</name>
<feature type="compositionally biased region" description="Low complexity" evidence="7">
    <location>
        <begin position="235"/>
        <end position="247"/>
    </location>
</feature>
<keyword evidence="3" id="KW-0507">mRNA processing</keyword>
<dbReference type="GO" id="GO:0005681">
    <property type="term" value="C:spliceosomal complex"/>
    <property type="evidence" value="ECO:0007669"/>
    <property type="project" value="UniProtKB-KW"/>
</dbReference>
<gene>
    <name evidence="9" type="ORF">KIN20_015911</name>
</gene>
<feature type="region of interest" description="Disordered" evidence="7">
    <location>
        <begin position="529"/>
        <end position="548"/>
    </location>
</feature>
<comment type="subcellular location">
    <subcellularLocation>
        <location evidence="1">Nucleus</location>
    </subcellularLocation>
</comment>
<evidence type="ECO:0000256" key="7">
    <source>
        <dbReference type="SAM" id="MobiDB-lite"/>
    </source>
</evidence>
<dbReference type="Pfam" id="PF08312">
    <property type="entry name" value="cwf21"/>
    <property type="match status" value="1"/>
</dbReference>
<keyword evidence="5" id="KW-0508">mRNA splicing</keyword>
<feature type="region of interest" description="Disordered" evidence="7">
    <location>
        <begin position="210"/>
        <end position="431"/>
    </location>
</feature>
<dbReference type="GO" id="GO:0006397">
    <property type="term" value="P:mRNA processing"/>
    <property type="evidence" value="ECO:0007669"/>
    <property type="project" value="UniProtKB-KW"/>
</dbReference>
<evidence type="ECO:0000313" key="10">
    <source>
        <dbReference type="Proteomes" id="UP001196413"/>
    </source>
</evidence>
<feature type="compositionally biased region" description="Basic and acidic residues" evidence="7">
    <location>
        <begin position="279"/>
        <end position="353"/>
    </location>
</feature>
<dbReference type="GO" id="GO:0008380">
    <property type="term" value="P:RNA splicing"/>
    <property type="evidence" value="ECO:0007669"/>
    <property type="project" value="UniProtKB-KW"/>
</dbReference>
<evidence type="ECO:0000256" key="5">
    <source>
        <dbReference type="ARBA" id="ARBA00023187"/>
    </source>
</evidence>
<dbReference type="PANTHER" id="PTHR36562">
    <property type="entry name" value="SERINE/ARGININE REPETITIVE MATRIX 2"/>
    <property type="match status" value="1"/>
</dbReference>
<comment type="caution">
    <text evidence="9">The sequence shown here is derived from an EMBL/GenBank/DDBJ whole genome shotgun (WGS) entry which is preliminary data.</text>
</comment>
<sequence length="926" mass="104763">MLDGSDCMERRELYSFLPTMRLKDSGFPKCTWGKDLEEMYNGIGLQTARGTGTNGYVQANLSNLLLSKKRVEYNSEEDLRRIERELNRAPNEELLQHQRKRAIEMKCAEFEMLMEEKGFDDDEIEKKVSDYRKLLLSQLESGELNLDSELDTRDSHARAKAAVQIRDRMRDALGVSKDFVPGSSMQALNKSDVVGAALIPAPSVGREDTLISTLKREMKEKSEHKKRKKRRKESASSSSSSDSSSSDSSEDSSEDVSSSESSSDSSSEERNRHKRSKKKNDVAKQKHSEKTRDNEKRRSDHGARDHREDQRRKESRHDVAGALRRETNRSPRRSSKDSSRKKAHDDHEVERRASARTSSSRGLEDHASKQNTSRMRSPRSIKKERSSSDDDGADPVDTGSKRSRRDSAGREAEFHSRDDDSSSPSSDSNDSLKYKIKSTRVMAFLDEQELIDQIRHELRIEDDTGTCSRILAPERRRSKYGGLPLNFRQTTSSDDEDDRGDVYCDYEIPLFETPIHTKQVIDARLRSRTVESGDDVGPQTTSENQKEPSDLFIPREAVNHGKENLPCRSAVSRFLKENGSLMDNPLLEYAKFEAIGKQASKTILVLYNTNDEDISRIKISVQPSAKVGEVIGYCLYRIFADSGKILSGNVDDYQLLMADDGGEVETDLPPLDRSRSIGDLGFPVLALVSKRKSIVGSAKPAHRVVVYLPNGHQYIYELEHLDNTLEWLRDETLKRRKSEAADKRLPGLITAIRWDLFDIVPKASNRTSFLPKSYQKQISVPWINLCDVKTVDQNNCAQSPVLAFTWLPALGKKNDPLVNEISLRLVAQLYENRPWKVVLVEFETIEKALQAKEHMIDIIHVLNSPAYQAYQHSNGGSRSPSEAAEAALMEMADGLLPASSRRRQKGSAIKRLTRIRRALATRKLTL</sequence>
<feature type="compositionally biased region" description="Low complexity" evidence="7">
    <location>
        <begin position="255"/>
        <end position="265"/>
    </location>
</feature>
<dbReference type="AlphaFoldDB" id="A0AAD5MJ78"/>
<comment type="similarity">
    <text evidence="2">Belongs to the CWC21 family.</text>
</comment>
<dbReference type="InterPro" id="IPR057339">
    <property type="entry name" value="RBD_SIN1"/>
</dbReference>
<protein>
    <recommendedName>
        <fullName evidence="8">CWF21 domain-containing protein</fullName>
    </recommendedName>
</protein>
<dbReference type="Pfam" id="PF25322">
    <property type="entry name" value="RBD_SIN1"/>
    <property type="match status" value="1"/>
</dbReference>
<evidence type="ECO:0000313" key="9">
    <source>
        <dbReference type="EMBL" id="KAJ1357713.1"/>
    </source>
</evidence>
<feature type="compositionally biased region" description="Low complexity" evidence="7">
    <location>
        <begin position="422"/>
        <end position="431"/>
    </location>
</feature>
<dbReference type="PANTHER" id="PTHR36562:SF5">
    <property type="entry name" value="SERINE_ARGININE REPETITIVE MATRIX 2"/>
    <property type="match status" value="1"/>
</dbReference>
<proteinExistence type="inferred from homology"/>
<dbReference type="SMART" id="SM01115">
    <property type="entry name" value="cwf21"/>
    <property type="match status" value="1"/>
</dbReference>
<dbReference type="Proteomes" id="UP001196413">
    <property type="component" value="Unassembled WGS sequence"/>
</dbReference>
<evidence type="ECO:0000256" key="3">
    <source>
        <dbReference type="ARBA" id="ARBA00022664"/>
    </source>
</evidence>
<reference evidence="9" key="1">
    <citation type="submission" date="2021-06" db="EMBL/GenBank/DDBJ databases">
        <title>Parelaphostrongylus tenuis whole genome reference sequence.</title>
        <authorList>
            <person name="Garwood T.J."/>
            <person name="Larsen P.A."/>
            <person name="Fountain-Jones N.M."/>
            <person name="Garbe J.R."/>
            <person name="Macchietto M.G."/>
            <person name="Kania S.A."/>
            <person name="Gerhold R.W."/>
            <person name="Richards J.E."/>
            <person name="Wolf T.M."/>
        </authorList>
    </citation>
    <scope>NUCLEOTIDE SEQUENCE</scope>
    <source>
        <strain evidence="9">MNPRO001-30</strain>
        <tissue evidence="9">Meninges</tissue>
    </source>
</reference>
<feature type="compositionally biased region" description="Basic and acidic residues" evidence="7">
    <location>
        <begin position="210"/>
        <end position="223"/>
    </location>
</feature>
<evidence type="ECO:0000256" key="2">
    <source>
        <dbReference type="ARBA" id="ARBA00005954"/>
    </source>
</evidence>